<proteinExistence type="predicted"/>
<evidence type="ECO:0000313" key="2">
    <source>
        <dbReference type="Proteomes" id="UP000269945"/>
    </source>
</evidence>
<protein>
    <submittedName>
        <fullName evidence="1">Uncharacterized protein</fullName>
    </submittedName>
</protein>
<comment type="caution">
    <text evidence="1">The sequence shown here is derived from an EMBL/GenBank/DDBJ whole genome shotgun (WGS) entry which is preliminary data.</text>
</comment>
<gene>
    <name evidence="1" type="ORF">BN2614_LOCUS1</name>
</gene>
<keyword evidence="2" id="KW-1185">Reference proteome</keyword>
<dbReference type="EMBL" id="CYRY02044463">
    <property type="protein sequence ID" value="VCX39415.1"/>
    <property type="molecule type" value="Genomic_DNA"/>
</dbReference>
<accession>A0A9X9Q8J5</accession>
<sequence>MVAKKKNRPRGGGKTGALARALEFLKTRQPSLGCQPLPQGRFSPRVKGWKQVRPLVSWA</sequence>
<dbReference type="Proteomes" id="UP000269945">
    <property type="component" value="Unassembled WGS sequence"/>
</dbReference>
<dbReference type="AlphaFoldDB" id="A0A9X9Q8J5"/>
<name>A0A9X9Q8J5_GULGU</name>
<organism evidence="1 2">
    <name type="scientific">Gulo gulo</name>
    <name type="common">Wolverine</name>
    <name type="synonym">Gluton</name>
    <dbReference type="NCBI Taxonomy" id="48420"/>
    <lineage>
        <taxon>Eukaryota</taxon>
        <taxon>Metazoa</taxon>
        <taxon>Chordata</taxon>
        <taxon>Craniata</taxon>
        <taxon>Vertebrata</taxon>
        <taxon>Euteleostomi</taxon>
        <taxon>Mammalia</taxon>
        <taxon>Eutheria</taxon>
        <taxon>Laurasiatheria</taxon>
        <taxon>Carnivora</taxon>
        <taxon>Caniformia</taxon>
        <taxon>Musteloidea</taxon>
        <taxon>Mustelidae</taxon>
        <taxon>Guloninae</taxon>
        <taxon>Gulo</taxon>
    </lineage>
</organism>
<evidence type="ECO:0000313" key="1">
    <source>
        <dbReference type="EMBL" id="VCX39415.1"/>
    </source>
</evidence>
<reference evidence="1 2" key="1">
    <citation type="submission" date="2018-10" db="EMBL/GenBank/DDBJ databases">
        <authorList>
            <person name="Ekblom R."/>
            <person name="Jareborg N."/>
        </authorList>
    </citation>
    <scope>NUCLEOTIDE SEQUENCE [LARGE SCALE GENOMIC DNA]</scope>
    <source>
        <tissue evidence="1">Muscle</tissue>
    </source>
</reference>
<feature type="non-terminal residue" evidence="1">
    <location>
        <position position="59"/>
    </location>
</feature>